<feature type="chain" id="PRO_5004129168" evidence="14">
    <location>
        <begin position="34"/>
        <end position="760"/>
    </location>
</feature>
<dbReference type="InterPro" id="IPR000531">
    <property type="entry name" value="Beta-barrel_TonB"/>
</dbReference>
<evidence type="ECO:0000256" key="11">
    <source>
        <dbReference type="ARBA" id="ARBA00023237"/>
    </source>
</evidence>
<keyword evidence="5" id="KW-0410">Iron transport</keyword>
<dbReference type="InterPro" id="IPR011662">
    <property type="entry name" value="Secretin/TonB_short_N"/>
</dbReference>
<dbReference type="CDD" id="cd01347">
    <property type="entry name" value="ligand_gated_channel"/>
    <property type="match status" value="1"/>
</dbReference>
<keyword evidence="17" id="KW-1185">Reference proteome</keyword>
<keyword evidence="4 12" id="KW-1134">Transmembrane beta strand</keyword>
<keyword evidence="5" id="KW-0406">Ion transport</keyword>
<evidence type="ECO:0000256" key="1">
    <source>
        <dbReference type="ARBA" id="ARBA00004571"/>
    </source>
</evidence>
<evidence type="ECO:0000313" key="17">
    <source>
        <dbReference type="Proteomes" id="UP000013047"/>
    </source>
</evidence>
<name>N6ZXJ5_9RHOO</name>
<dbReference type="Pfam" id="PF00593">
    <property type="entry name" value="TonB_dep_Rec_b-barrel"/>
    <property type="match status" value="1"/>
</dbReference>
<dbReference type="Proteomes" id="UP000013047">
    <property type="component" value="Unassembled WGS sequence"/>
</dbReference>
<evidence type="ECO:0000256" key="3">
    <source>
        <dbReference type="ARBA" id="ARBA00022448"/>
    </source>
</evidence>
<dbReference type="InterPro" id="IPR037066">
    <property type="entry name" value="Plug_dom_sf"/>
</dbReference>
<evidence type="ECO:0000256" key="4">
    <source>
        <dbReference type="ARBA" id="ARBA00022452"/>
    </source>
</evidence>
<keyword evidence="8 13" id="KW-0798">TonB box</keyword>
<dbReference type="PROSITE" id="PS52016">
    <property type="entry name" value="TONB_DEPENDENT_REC_3"/>
    <property type="match status" value="1"/>
</dbReference>
<evidence type="ECO:0000256" key="8">
    <source>
        <dbReference type="ARBA" id="ARBA00023077"/>
    </source>
</evidence>
<dbReference type="OrthoDB" id="9790771at2"/>
<dbReference type="PANTHER" id="PTHR30069">
    <property type="entry name" value="TONB-DEPENDENT OUTER MEMBRANE RECEPTOR"/>
    <property type="match status" value="1"/>
</dbReference>
<protein>
    <submittedName>
        <fullName evidence="16">TonB-dependent receptor</fullName>
    </submittedName>
</protein>
<dbReference type="Gene3D" id="2.40.170.20">
    <property type="entry name" value="TonB-dependent receptor, beta-barrel domain"/>
    <property type="match status" value="1"/>
</dbReference>
<dbReference type="InterPro" id="IPR039426">
    <property type="entry name" value="TonB-dep_rcpt-like"/>
</dbReference>
<sequence length="760" mass="81988">MHHQHARPAALHPLALAVLLALGGALAHAPARAQSAADAQTAAYDLPAGPLDATLTGIARRAGRIIVIDPALVSGRTAGSVRGSLTLEQAFAQALAGSGLEIAPGGDGSYTLRKAPSVPPAPPKPEATVPLKEAVLPVVTVRAGAGGGISSVEPGRVTGKTIARYAATDLEDVLASQPEVSVGGGHAAAQKIYVRGMEDTLFNVRVDGASQVGQVFHHTARVQIEPELLSRVDVQSGTGDATAGPGALGGTLRFVTKDPLELLRPGERVGALMKGGYYSNAEGYKAHTSVFGRLSDDWSAMAALTRQDQNDYEDGSGRPVTPTGSRQQLGFLKLVGKVAQDHTLRLSYDHNRDEGDRTQRPQWVPSSFNRAYPLQRDRQTWNLGYRWQPTDTNADVEISLFQTQAELDQNVVGRWGHYLGKIESTGLDLRNTQRFGAHRLTYGLDHREDRVRAGYAANPSEQQEDGQVSGAYIQASMAATDDLEIRLGARHDRYQLTNVNGARQRASGTSPNLSLRYSVTPELALLAGHARALRGPQARDAFKLETVATTATNTRPERARTSEVGFDYGEGAWRVNAKVYQTTVADAIADPVGKPVQFENVGTLKSNGMLLHTAYDWHSFKLGAGFHHNRSTLNSRRLNGYEHNGLGTSQGDTLTMSIDHAVSERLDIGWLGRFVKGIDALDTTVGTVRKPGYSVHDIYANWRPSTVAGLTVSFVVKNLFGKTYLDHGSNEDFQHIAGYEGVVGFREPGREIRVELAMRF</sequence>
<proteinExistence type="inferred from homology"/>
<dbReference type="SUPFAM" id="SSF56935">
    <property type="entry name" value="Porins"/>
    <property type="match status" value="1"/>
</dbReference>
<evidence type="ECO:0000256" key="10">
    <source>
        <dbReference type="ARBA" id="ARBA00023170"/>
    </source>
</evidence>
<keyword evidence="11 12" id="KW-0998">Cell outer membrane</keyword>
<evidence type="ECO:0000256" key="12">
    <source>
        <dbReference type="PROSITE-ProRule" id="PRU01360"/>
    </source>
</evidence>
<evidence type="ECO:0000256" key="2">
    <source>
        <dbReference type="ARBA" id="ARBA00009810"/>
    </source>
</evidence>
<dbReference type="EMBL" id="AMXF01000001">
    <property type="protein sequence ID" value="ENO99053.1"/>
    <property type="molecule type" value="Genomic_DNA"/>
</dbReference>
<dbReference type="PANTHER" id="PTHR30069:SF41">
    <property type="entry name" value="HEME_HEMOPEXIN UTILIZATION PROTEIN C"/>
    <property type="match status" value="1"/>
</dbReference>
<evidence type="ECO:0000256" key="13">
    <source>
        <dbReference type="RuleBase" id="RU003357"/>
    </source>
</evidence>
<evidence type="ECO:0000256" key="6">
    <source>
        <dbReference type="ARBA" id="ARBA00022692"/>
    </source>
</evidence>
<keyword evidence="14" id="KW-0732">Signal</keyword>
<evidence type="ECO:0000256" key="14">
    <source>
        <dbReference type="SAM" id="SignalP"/>
    </source>
</evidence>
<evidence type="ECO:0000259" key="15">
    <source>
        <dbReference type="SMART" id="SM00965"/>
    </source>
</evidence>
<keyword evidence="10 16" id="KW-0675">Receptor</keyword>
<feature type="signal peptide" evidence="14">
    <location>
        <begin position="1"/>
        <end position="33"/>
    </location>
</feature>
<feature type="domain" description="Secretin/TonB short N-terminal" evidence="15">
    <location>
        <begin position="64"/>
        <end position="115"/>
    </location>
</feature>
<dbReference type="InterPro" id="IPR036942">
    <property type="entry name" value="Beta-barrel_TonB_sf"/>
</dbReference>
<dbReference type="GO" id="GO:0044718">
    <property type="term" value="P:siderophore transmembrane transport"/>
    <property type="evidence" value="ECO:0007669"/>
    <property type="project" value="TreeGrafter"/>
</dbReference>
<dbReference type="Pfam" id="PF07715">
    <property type="entry name" value="Plug"/>
    <property type="match status" value="1"/>
</dbReference>
<comment type="subcellular location">
    <subcellularLocation>
        <location evidence="1 12">Cell outer membrane</location>
        <topology evidence="1 12">Multi-pass membrane protein</topology>
    </subcellularLocation>
</comment>
<keyword evidence="3 12" id="KW-0813">Transport</keyword>
<dbReference type="Gene3D" id="3.55.50.30">
    <property type="match status" value="1"/>
</dbReference>
<keyword evidence="6 12" id="KW-0812">Transmembrane</keyword>
<organism evidence="16 17">
    <name type="scientific">Thauera phenylacetica B4P</name>
    <dbReference type="NCBI Taxonomy" id="1234382"/>
    <lineage>
        <taxon>Bacteria</taxon>
        <taxon>Pseudomonadati</taxon>
        <taxon>Pseudomonadota</taxon>
        <taxon>Betaproteobacteria</taxon>
        <taxon>Rhodocyclales</taxon>
        <taxon>Zoogloeaceae</taxon>
        <taxon>Thauera</taxon>
    </lineage>
</organism>
<keyword evidence="9 12" id="KW-0472">Membrane</keyword>
<keyword evidence="7" id="KW-0408">Iron</keyword>
<dbReference type="GO" id="GO:0009279">
    <property type="term" value="C:cell outer membrane"/>
    <property type="evidence" value="ECO:0007669"/>
    <property type="project" value="UniProtKB-SubCell"/>
</dbReference>
<dbReference type="GO" id="GO:0015344">
    <property type="term" value="F:siderophore uptake transmembrane transporter activity"/>
    <property type="evidence" value="ECO:0007669"/>
    <property type="project" value="TreeGrafter"/>
</dbReference>
<dbReference type="RefSeq" id="WP_004354836.1">
    <property type="nucleotide sequence ID" value="NZ_AMXF01000001.1"/>
</dbReference>
<dbReference type="Pfam" id="PF07660">
    <property type="entry name" value="STN"/>
    <property type="match status" value="1"/>
</dbReference>
<dbReference type="AlphaFoldDB" id="N6ZXJ5"/>
<accession>N6ZXJ5</accession>
<dbReference type="SMART" id="SM00965">
    <property type="entry name" value="STN"/>
    <property type="match status" value="1"/>
</dbReference>
<comment type="caution">
    <text evidence="16">The sequence shown here is derived from an EMBL/GenBank/DDBJ whole genome shotgun (WGS) entry which is preliminary data.</text>
</comment>
<comment type="similarity">
    <text evidence="2 12 13">Belongs to the TonB-dependent receptor family.</text>
</comment>
<reference evidence="16 17" key="1">
    <citation type="submission" date="2012-09" db="EMBL/GenBank/DDBJ databases">
        <title>Draft Genome Sequences of 6 Strains from Genus Thauera.</title>
        <authorList>
            <person name="Liu B."/>
            <person name="Shapleigh J.P."/>
            <person name="Frostegard A.H."/>
        </authorList>
    </citation>
    <scope>NUCLEOTIDE SEQUENCE [LARGE SCALE GENOMIC DNA]</scope>
    <source>
        <strain evidence="16 17">B4P</strain>
    </source>
</reference>
<evidence type="ECO:0000256" key="5">
    <source>
        <dbReference type="ARBA" id="ARBA00022496"/>
    </source>
</evidence>
<evidence type="ECO:0000256" key="9">
    <source>
        <dbReference type="ARBA" id="ARBA00023136"/>
    </source>
</evidence>
<dbReference type="InterPro" id="IPR012910">
    <property type="entry name" value="Plug_dom"/>
</dbReference>
<evidence type="ECO:0000256" key="7">
    <source>
        <dbReference type="ARBA" id="ARBA00023004"/>
    </source>
</evidence>
<gene>
    <name evidence="16" type="ORF">C667_00295</name>
</gene>
<dbReference type="Gene3D" id="2.170.130.10">
    <property type="entry name" value="TonB-dependent receptor, plug domain"/>
    <property type="match status" value="1"/>
</dbReference>
<evidence type="ECO:0000313" key="16">
    <source>
        <dbReference type="EMBL" id="ENO99053.1"/>
    </source>
</evidence>